<protein>
    <submittedName>
        <fullName evidence="3">Glyoxalase/bleomycin resistance protein/dioxygenase superfamily protein</fullName>
    </submittedName>
    <submittedName>
        <fullName evidence="2">VOC family protein</fullName>
    </submittedName>
</protein>
<dbReference type="PROSITE" id="PS51819">
    <property type="entry name" value="VOC"/>
    <property type="match status" value="1"/>
</dbReference>
<gene>
    <name evidence="3" type="ORF">DES51_10441</name>
    <name evidence="2" type="ORF">MQE39_08525</name>
</gene>
<evidence type="ECO:0000313" key="2">
    <source>
        <dbReference type="EMBL" id="MDY5168161.1"/>
    </source>
</evidence>
<keyword evidence="4" id="KW-1185">Reference proteome</keyword>
<evidence type="ECO:0000313" key="3">
    <source>
        <dbReference type="EMBL" id="PXX80039.1"/>
    </source>
</evidence>
<dbReference type="InterPro" id="IPR004360">
    <property type="entry name" value="Glyas_Fos-R_dOase_dom"/>
</dbReference>
<dbReference type="InterPro" id="IPR037523">
    <property type="entry name" value="VOC_core"/>
</dbReference>
<dbReference type="EMBL" id="JALDAW010000013">
    <property type="protein sequence ID" value="MDY5168161.1"/>
    <property type="molecule type" value="Genomic_DNA"/>
</dbReference>
<dbReference type="InterPro" id="IPR029068">
    <property type="entry name" value="Glyas_Bleomycin-R_OHBP_Dase"/>
</dbReference>
<evidence type="ECO:0000259" key="1">
    <source>
        <dbReference type="PROSITE" id="PS51819"/>
    </source>
</evidence>
<evidence type="ECO:0000313" key="5">
    <source>
        <dbReference type="Proteomes" id="UP001276902"/>
    </source>
</evidence>
<dbReference type="AlphaFoldDB" id="A0A2V2F449"/>
<keyword evidence="3" id="KW-0223">Dioxygenase</keyword>
<dbReference type="SUPFAM" id="SSF54593">
    <property type="entry name" value="Glyoxalase/Bleomycin resistance protein/Dihydroxybiphenyl dioxygenase"/>
    <property type="match status" value="1"/>
</dbReference>
<reference evidence="2" key="2">
    <citation type="submission" date="2022-03" db="EMBL/GenBank/DDBJ databases">
        <title>First case of bacteraemia caused by Dielma fastidiosa in a patient hospitalised with diverticulitis.</title>
        <authorList>
            <person name="Forman-Ankjaer B."/>
            <person name="Hvid-Jensen F."/>
            <person name="Kobel C.M."/>
            <person name="Greve T."/>
        </authorList>
    </citation>
    <scope>NUCLEOTIDE SEQUENCE</scope>
    <source>
        <strain evidence="2">AUH_DF_2021</strain>
    </source>
</reference>
<feature type="domain" description="VOC" evidence="1">
    <location>
        <begin position="3"/>
        <end position="115"/>
    </location>
</feature>
<dbReference type="Pfam" id="PF00903">
    <property type="entry name" value="Glyoxalase"/>
    <property type="match status" value="1"/>
</dbReference>
<organism evidence="2 5">
    <name type="scientific">Dielma fastidiosa</name>
    <dbReference type="NCBI Taxonomy" id="1034346"/>
    <lineage>
        <taxon>Bacteria</taxon>
        <taxon>Bacillati</taxon>
        <taxon>Bacillota</taxon>
        <taxon>Erysipelotrichia</taxon>
        <taxon>Erysipelotrichales</taxon>
        <taxon>Erysipelotrichaceae</taxon>
        <taxon>Dielma</taxon>
    </lineage>
</organism>
<accession>A0A2V2F449</accession>
<dbReference type="Gene3D" id="3.10.180.10">
    <property type="entry name" value="2,3-Dihydroxybiphenyl 1,2-Dioxygenase, domain 1"/>
    <property type="match status" value="1"/>
</dbReference>
<sequence length="129" mass="14872">MNYTDLITFYGTKDIEATTAFYQDLLGLRLASDQGKCRIFEVAPHALAAFCEHLDVTHSLKSPMLTFVLDDIDGCFAKLKDHCEVVEPPKRNDQFNLYHFFILDNNGYTLEFQKFLDPDWNQLRAADSQ</sequence>
<name>A0A2V2F449_9FIRM</name>
<dbReference type="Proteomes" id="UP001276902">
    <property type="component" value="Unassembled WGS sequence"/>
</dbReference>
<dbReference type="EMBL" id="QJKH01000004">
    <property type="protein sequence ID" value="PXX80039.1"/>
    <property type="molecule type" value="Genomic_DNA"/>
</dbReference>
<dbReference type="STRING" id="1034346.GCA_000313565_01535"/>
<dbReference type="CDD" id="cd06587">
    <property type="entry name" value="VOC"/>
    <property type="match status" value="1"/>
</dbReference>
<dbReference type="RefSeq" id="WP_022937838.1">
    <property type="nucleotide sequence ID" value="NZ_BAABZA010000005.1"/>
</dbReference>
<keyword evidence="3" id="KW-0560">Oxidoreductase</keyword>
<dbReference type="GO" id="GO:0051213">
    <property type="term" value="F:dioxygenase activity"/>
    <property type="evidence" value="ECO:0007669"/>
    <property type="project" value="UniProtKB-KW"/>
</dbReference>
<evidence type="ECO:0000313" key="4">
    <source>
        <dbReference type="Proteomes" id="UP000247612"/>
    </source>
</evidence>
<proteinExistence type="predicted"/>
<dbReference type="Proteomes" id="UP000247612">
    <property type="component" value="Unassembled WGS sequence"/>
</dbReference>
<comment type="caution">
    <text evidence="2">The sequence shown here is derived from an EMBL/GenBank/DDBJ whole genome shotgun (WGS) entry which is preliminary data.</text>
</comment>
<dbReference type="OrthoDB" id="9812656at2"/>
<reference evidence="3 4" key="1">
    <citation type="submission" date="2018-05" db="EMBL/GenBank/DDBJ databases">
        <title>Genomic Encyclopedia of Type Strains, Phase IV (KMG-IV): sequencing the most valuable type-strain genomes for metagenomic binning, comparative biology and taxonomic classification.</title>
        <authorList>
            <person name="Goeker M."/>
        </authorList>
    </citation>
    <scope>NUCLEOTIDE SEQUENCE [LARGE SCALE GENOMIC DNA]</scope>
    <source>
        <strain evidence="3 4">JC118</strain>
    </source>
</reference>
<dbReference type="GeneID" id="94442012"/>